<dbReference type="SUPFAM" id="SSF52266">
    <property type="entry name" value="SGNH hydrolase"/>
    <property type="match status" value="1"/>
</dbReference>
<dbReference type="Gene3D" id="3.40.50.1110">
    <property type="entry name" value="SGNH hydrolase"/>
    <property type="match status" value="1"/>
</dbReference>
<evidence type="ECO:0000313" key="1">
    <source>
        <dbReference type="EMBL" id="MBB4611534.1"/>
    </source>
</evidence>
<dbReference type="Proteomes" id="UP000584663">
    <property type="component" value="Unassembled WGS sequence"/>
</dbReference>
<evidence type="ECO:0000313" key="2">
    <source>
        <dbReference type="EMBL" id="MBN3557468.1"/>
    </source>
</evidence>
<dbReference type="Proteomes" id="UP000704529">
    <property type="component" value="Unassembled WGS sequence"/>
</dbReference>
<organism evidence="2 4">
    <name type="scientific">Sphingomonas yabuuchiae</name>
    <dbReference type="NCBI Taxonomy" id="172044"/>
    <lineage>
        <taxon>Bacteria</taxon>
        <taxon>Pseudomonadati</taxon>
        <taxon>Pseudomonadota</taxon>
        <taxon>Alphaproteobacteria</taxon>
        <taxon>Sphingomonadales</taxon>
        <taxon>Sphingomonadaceae</taxon>
        <taxon>Sphingomonas</taxon>
    </lineage>
</organism>
<evidence type="ECO:0000313" key="4">
    <source>
        <dbReference type="Proteomes" id="UP000704529"/>
    </source>
</evidence>
<name>A0AA40ZZY1_9SPHN</name>
<sequence length="530" mass="56487">MFGFGFSALAIAIAGLPVSVDPAPLMPTQVVDAARYMFWSTRARFPSGALTTAAADTNFKLSKIVMNAPVHTVTNPRFHFSGFASTEGSNSPQETVLPGNAQTIVGAWLSVNGGAPIALSFGGQPGATIASGNIGVWTDEPNVEIPAEAAVAVWTLYSTAAGEKQIPVYRIQRHRGERIWGATDAASLMPMLTAPDTPSTASLDTGFGQSMPAYYGPDMTVARGWDGRPVLLGLVDSIGEARQEYALEADTRGNMGWLRRWLDVDDPTYRRVPHWLMGMPGCGSARELGTNATLRWQVLDQAIAFNTNSARPFTSVLNQLGQNDSNSNYSTMQANWTGLVDRFKSRYPNAPMVGVGVLSRDTSNDMFTSRTGQTPAAYNEWTSTTNGWGNGFKWQLEAFKEAGAGGRLTGYIDTRPAFFDPAYPATWPVIPNTFTLAAQAGTDGTTAYTTIQTTTAPLVGDILVSGSTWLQVQAVAGAGPYTVTVSSTTAVLPAGTVLRPQACPEGVHPLPSMVRIIVAAISQGRKALFV</sequence>
<dbReference type="EMBL" id="JAFHKU010000116">
    <property type="protein sequence ID" value="MBN3557468.1"/>
    <property type="molecule type" value="Genomic_DNA"/>
</dbReference>
<evidence type="ECO:0000313" key="3">
    <source>
        <dbReference type="Proteomes" id="UP000584663"/>
    </source>
</evidence>
<accession>A0AA40ZZY1</accession>
<reference evidence="1 3" key="1">
    <citation type="submission" date="2020-08" db="EMBL/GenBank/DDBJ databases">
        <title>Genomic Encyclopedia of Type Strains, Phase IV (KMG-IV): sequencing the most valuable type-strain genomes for metagenomic binning, comparative biology and taxonomic classification.</title>
        <authorList>
            <person name="Goeker M."/>
        </authorList>
    </citation>
    <scope>NUCLEOTIDE SEQUENCE [LARGE SCALE GENOMIC DNA]</scope>
    <source>
        <strain evidence="1 3">DSM 14562</strain>
    </source>
</reference>
<protein>
    <submittedName>
        <fullName evidence="2">Uncharacterized protein</fullName>
    </submittedName>
</protein>
<dbReference type="InterPro" id="IPR036514">
    <property type="entry name" value="SGNH_hydro_sf"/>
</dbReference>
<reference evidence="2" key="2">
    <citation type="submission" date="2021-01" db="EMBL/GenBank/DDBJ databases">
        <title>Genome Sequencing of Type Strains.</title>
        <authorList>
            <person name="Lemaire J.F."/>
            <person name="Inderbitzin P."/>
            <person name="Collins S.B."/>
            <person name="Wespe N."/>
            <person name="Knight-Connoni V."/>
        </authorList>
    </citation>
    <scope>NUCLEOTIDE SEQUENCE</scope>
    <source>
        <strain evidence="2">DSM 14562</strain>
    </source>
</reference>
<dbReference type="AlphaFoldDB" id="A0AA40ZZY1"/>
<dbReference type="RefSeq" id="WP_184106878.1">
    <property type="nucleotide sequence ID" value="NZ_JACHNX010000032.1"/>
</dbReference>
<proteinExistence type="predicted"/>
<keyword evidence="3" id="KW-1185">Reference proteome</keyword>
<dbReference type="EMBL" id="JACHNX010000032">
    <property type="protein sequence ID" value="MBB4611534.1"/>
    <property type="molecule type" value="Genomic_DNA"/>
</dbReference>
<dbReference type="GO" id="GO:0016788">
    <property type="term" value="F:hydrolase activity, acting on ester bonds"/>
    <property type="evidence" value="ECO:0007669"/>
    <property type="project" value="UniProtKB-ARBA"/>
</dbReference>
<gene>
    <name evidence="1" type="ORF">GGQ89_003782</name>
    <name evidence="2" type="ORF">JYA60_04400</name>
</gene>
<comment type="caution">
    <text evidence="2">The sequence shown here is derived from an EMBL/GenBank/DDBJ whole genome shotgun (WGS) entry which is preliminary data.</text>
</comment>